<comment type="caution">
    <text evidence="2">The sequence shown here is derived from an EMBL/GenBank/DDBJ whole genome shotgun (WGS) entry which is preliminary data.</text>
</comment>
<accession>A0A8H1QTX1</accession>
<dbReference type="Pfam" id="PF11188">
    <property type="entry name" value="DUF2975"/>
    <property type="match status" value="1"/>
</dbReference>
<evidence type="ECO:0000313" key="2">
    <source>
        <dbReference type="EMBL" id="TGG88539.1"/>
    </source>
</evidence>
<dbReference type="AlphaFoldDB" id="A0A8H1QTX1"/>
<keyword evidence="1" id="KW-1133">Transmembrane helix</keyword>
<keyword evidence="1" id="KW-0812">Transmembrane</keyword>
<dbReference type="Proteomes" id="UP000298111">
    <property type="component" value="Unassembled WGS sequence"/>
</dbReference>
<name>A0A8H1QTX1_9ACTN</name>
<dbReference type="EMBL" id="RCIY01000009">
    <property type="protein sequence ID" value="TGG88539.1"/>
    <property type="molecule type" value="Genomic_DNA"/>
</dbReference>
<feature type="transmembrane region" description="Helical" evidence="1">
    <location>
        <begin position="23"/>
        <end position="45"/>
    </location>
</feature>
<feature type="transmembrane region" description="Helical" evidence="1">
    <location>
        <begin position="142"/>
        <end position="167"/>
    </location>
</feature>
<gene>
    <name evidence="2" type="ORF">D8771_03470</name>
</gene>
<feature type="transmembrane region" description="Helical" evidence="1">
    <location>
        <begin position="179"/>
        <end position="198"/>
    </location>
</feature>
<dbReference type="InterPro" id="IPR021354">
    <property type="entry name" value="DUF2975"/>
</dbReference>
<organism evidence="2 3">
    <name type="scientific">Streptomyces albus</name>
    <dbReference type="NCBI Taxonomy" id="1888"/>
    <lineage>
        <taxon>Bacteria</taxon>
        <taxon>Bacillati</taxon>
        <taxon>Actinomycetota</taxon>
        <taxon>Actinomycetes</taxon>
        <taxon>Kitasatosporales</taxon>
        <taxon>Streptomycetaceae</taxon>
        <taxon>Streptomyces</taxon>
    </lineage>
</organism>
<keyword evidence="1" id="KW-0472">Membrane</keyword>
<proteinExistence type="predicted"/>
<dbReference type="RefSeq" id="WP_031174869.1">
    <property type="nucleotide sequence ID" value="NZ_BBQG01000011.1"/>
</dbReference>
<sequence>MRTVEGGETVRGKSWWSPTDSRLLEAVLVLAAALVGLFGVLLPALGVAGLVDPQDTRETETLTTTRVPGTVTDSVAGHGMTLAGTHHADLVLAAPTAAQRLLLALPDIVNSLFLLLVLALLLKIARTLRDGDVFVPVNARRLSVIGLMVLVQTVVAPVLTALTTQLLVRGTPLAEQVPFSATFTGAYVLLAFLVLALAEVFRRGAKLRADTEGLV</sequence>
<evidence type="ECO:0000313" key="3">
    <source>
        <dbReference type="Proteomes" id="UP000298111"/>
    </source>
</evidence>
<reference evidence="2 3" key="1">
    <citation type="submission" date="2018-10" db="EMBL/GenBank/DDBJ databases">
        <title>Isolation of pseudouridimycin from Streptomyces albus DSM 40763.</title>
        <authorList>
            <person name="Rosenqvist P."/>
            <person name="Metsae-Ketelae M."/>
            <person name="Virta P."/>
        </authorList>
    </citation>
    <scope>NUCLEOTIDE SEQUENCE [LARGE SCALE GENOMIC DNA]</scope>
    <source>
        <strain evidence="2 3">DSM 40763</strain>
    </source>
</reference>
<feature type="transmembrane region" description="Helical" evidence="1">
    <location>
        <begin position="101"/>
        <end position="122"/>
    </location>
</feature>
<evidence type="ECO:0000256" key="1">
    <source>
        <dbReference type="SAM" id="Phobius"/>
    </source>
</evidence>
<dbReference type="GeneID" id="75185045"/>
<protein>
    <submittedName>
        <fullName evidence="2">DUF2975 domain-containing protein</fullName>
    </submittedName>
</protein>